<dbReference type="STRING" id="879212.DespoDRAFT_01274"/>
<protein>
    <submittedName>
        <fullName evidence="2">Uncharacterized protein</fullName>
    </submittedName>
</protein>
<accession>I5B171</accession>
<evidence type="ECO:0000256" key="1">
    <source>
        <dbReference type="SAM" id="MobiDB-lite"/>
    </source>
</evidence>
<name>I5B171_9BACT</name>
<feature type="compositionally biased region" description="Basic residues" evidence="1">
    <location>
        <begin position="248"/>
        <end position="269"/>
    </location>
</feature>
<keyword evidence="3" id="KW-1185">Reference proteome</keyword>
<dbReference type="AlphaFoldDB" id="I5B171"/>
<dbReference type="Proteomes" id="UP000005778">
    <property type="component" value="Chromosome"/>
</dbReference>
<dbReference type="HOGENOM" id="CLU_926614_0_0_7"/>
<feature type="region of interest" description="Disordered" evidence="1">
    <location>
        <begin position="215"/>
        <end position="269"/>
    </location>
</feature>
<gene>
    <name evidence="2" type="ORF">DespoDRAFT_01274</name>
</gene>
<evidence type="ECO:0000313" key="2">
    <source>
        <dbReference type="EMBL" id="EIM63234.1"/>
    </source>
</evidence>
<reference evidence="2 3" key="1">
    <citation type="submission" date="2011-09" db="EMBL/GenBank/DDBJ databases">
        <authorList>
            <consortium name="US DOE Joint Genome Institute (JGI-PGF)"/>
            <person name="Lucas S."/>
            <person name="Han J."/>
            <person name="Lapidus A."/>
            <person name="Cheng J.-F."/>
            <person name="Goodwin L."/>
            <person name="Pitluck S."/>
            <person name="Peters L."/>
            <person name="Land M.L."/>
            <person name="Hauser L."/>
            <person name="Orellana R."/>
            <person name="Lovley D."/>
            <person name="Woyke T.J."/>
        </authorList>
    </citation>
    <scope>NUCLEOTIDE SEQUENCE [LARGE SCALE GENOMIC DNA]</scope>
    <source>
        <strain evidence="2 3">2ac9</strain>
    </source>
</reference>
<reference evidence="2 3" key="2">
    <citation type="submission" date="2012-02" db="EMBL/GenBank/DDBJ databases">
        <title>Improved High-Quality Draft sequence of Desulfobacter postgatei 2ac9.</title>
        <authorList>
            <consortium name="US DOE Joint Genome Institute"/>
            <person name="Lucas S."/>
            <person name="Han J."/>
            <person name="Lapidus A."/>
            <person name="Cheng J.-F."/>
            <person name="Goodwin L."/>
            <person name="Pitluck S."/>
            <person name="Peters L."/>
            <person name="Ovchinnikova G."/>
            <person name="Held B."/>
            <person name="Detter J.C."/>
            <person name="Han C."/>
            <person name="Tapia R."/>
            <person name="Land M."/>
            <person name="Hauser L."/>
            <person name="Kyrpides N."/>
            <person name="Ivanova N."/>
            <person name="Pagani I."/>
            <person name="Orellana R."/>
            <person name="Lovley D."/>
            <person name="Woyke T."/>
        </authorList>
    </citation>
    <scope>NUCLEOTIDE SEQUENCE [LARGE SCALE GENOMIC DNA]</scope>
    <source>
        <strain evidence="2 3">2ac9</strain>
    </source>
</reference>
<organism evidence="2 3">
    <name type="scientific">Desulfobacter postgatei 2ac9</name>
    <dbReference type="NCBI Taxonomy" id="879212"/>
    <lineage>
        <taxon>Bacteria</taxon>
        <taxon>Pseudomonadati</taxon>
        <taxon>Thermodesulfobacteriota</taxon>
        <taxon>Desulfobacteria</taxon>
        <taxon>Desulfobacterales</taxon>
        <taxon>Desulfobacteraceae</taxon>
        <taxon>Desulfobacter</taxon>
    </lineage>
</organism>
<evidence type="ECO:0000313" key="3">
    <source>
        <dbReference type="Proteomes" id="UP000005778"/>
    </source>
</evidence>
<proteinExistence type="predicted"/>
<sequence length="269" mass="30996">MTQVCQVCQSYNRPDIDRALIQGKSYSKLANQYDLDPQAIRNHHLNHLSRQLVQAWERKQDAESRDLLGEIDELVERTKGILDKAEKKGQLKTALAGIRELRGSYELMSRIAFSLHQAKEKDIELARIESGEADYQLEQDFREKLKVLSMPELMLFNALLDKIESQDKDRRPIGEALERKTLYMQWLESPEEYEAAFNPLGIEHIDLLEPLKVEPLEPLGLDDPPDPEPDPPMTRTKKRGPGRPPGSRNKKTDHRRSKRGRPLKVKSTT</sequence>
<dbReference type="EMBL" id="CM001488">
    <property type="protein sequence ID" value="EIM63234.1"/>
    <property type="molecule type" value="Genomic_DNA"/>
</dbReference>